<evidence type="ECO:0000313" key="2">
    <source>
        <dbReference type="Proteomes" id="UP001172778"/>
    </source>
</evidence>
<dbReference type="EMBL" id="JARRAF010000050">
    <property type="protein sequence ID" value="MDK2126768.1"/>
    <property type="molecule type" value="Genomic_DNA"/>
</dbReference>
<accession>A0ABT7E364</accession>
<organism evidence="1 2">
    <name type="scientific">Parachitinimonas caeni</name>
    <dbReference type="NCBI Taxonomy" id="3031301"/>
    <lineage>
        <taxon>Bacteria</taxon>
        <taxon>Pseudomonadati</taxon>
        <taxon>Pseudomonadota</taxon>
        <taxon>Betaproteobacteria</taxon>
        <taxon>Neisseriales</taxon>
        <taxon>Chitinibacteraceae</taxon>
        <taxon>Parachitinimonas</taxon>
    </lineage>
</organism>
<protein>
    <submittedName>
        <fullName evidence="1">Uncharacterized protein</fullName>
    </submittedName>
</protein>
<keyword evidence="2" id="KW-1185">Reference proteome</keyword>
<sequence>MNATINNEQQLYVYQHVEGYSCWGFAPAFSETTALAQRLQREDLLPDLGEFGQLSVLDKHQSLIRLAAGVDLGTWFDPKTPTAVRKILEQLRKSGERVRLFLGDTDSGLSWLDEFDVIGRIGRSCGTLKVPLLIGDESDAGGHAILDACLIRIQRLSDGEDLYRHEYFHLPDMNLTTDSNHPYPYVILVEGETHARFARQAQACHWMAFMAGEVTQPLA</sequence>
<name>A0ABT7E364_9NEIS</name>
<gene>
    <name evidence="1" type="ORF">PZA18_22230</name>
</gene>
<comment type="caution">
    <text evidence="1">The sequence shown here is derived from an EMBL/GenBank/DDBJ whole genome shotgun (WGS) entry which is preliminary data.</text>
</comment>
<dbReference type="RefSeq" id="WP_284103089.1">
    <property type="nucleotide sequence ID" value="NZ_JARRAF010000050.1"/>
</dbReference>
<reference evidence="1" key="1">
    <citation type="submission" date="2023-03" db="EMBL/GenBank/DDBJ databases">
        <title>Chitinimonas shenzhenensis gen. nov., sp. nov., a novel member of family Burkholderiaceae isolated from activated sludge collected in Shen Zhen, China.</title>
        <authorList>
            <person name="Wang X."/>
        </authorList>
    </citation>
    <scope>NUCLEOTIDE SEQUENCE</scope>
    <source>
        <strain evidence="1">DQS-5</strain>
    </source>
</reference>
<evidence type="ECO:0000313" key="1">
    <source>
        <dbReference type="EMBL" id="MDK2126768.1"/>
    </source>
</evidence>
<proteinExistence type="predicted"/>
<dbReference type="Proteomes" id="UP001172778">
    <property type="component" value="Unassembled WGS sequence"/>
</dbReference>